<keyword evidence="1" id="KW-1133">Transmembrane helix</keyword>
<name>A0ABT7YUR4_9ACTN</name>
<evidence type="ECO:0000313" key="2">
    <source>
        <dbReference type="EMBL" id="MDN3242378.1"/>
    </source>
</evidence>
<proteinExistence type="predicted"/>
<reference evidence="2" key="1">
    <citation type="submission" date="2023-06" db="EMBL/GenBank/DDBJ databases">
        <title>Gycomyces niveus sp.nov., a novel actinomycete isolated from soil in Shouguang.</title>
        <authorList>
            <person name="Yang X."/>
            <person name="Zhao J."/>
        </authorList>
    </citation>
    <scope>NUCLEOTIDE SEQUENCE</scope>
    <source>
        <strain evidence="2">NEAU C2</strain>
    </source>
</reference>
<evidence type="ECO:0000256" key="1">
    <source>
        <dbReference type="SAM" id="Phobius"/>
    </source>
</evidence>
<keyword evidence="1" id="KW-0812">Transmembrane</keyword>
<comment type="caution">
    <text evidence="2">The sequence shown here is derived from an EMBL/GenBank/DDBJ whole genome shotgun (WGS) entry which is preliminary data.</text>
</comment>
<gene>
    <name evidence="2" type="ORF">QWI33_21845</name>
</gene>
<dbReference type="RefSeq" id="WP_289959034.1">
    <property type="nucleotide sequence ID" value="NZ_JAUEMJ010000008.1"/>
</dbReference>
<keyword evidence="3" id="KW-1185">Reference proteome</keyword>
<accession>A0ABT7YUR4</accession>
<organism evidence="2 3">
    <name type="scientific">Glycomyces tritici</name>
    <dbReference type="NCBI Taxonomy" id="2665176"/>
    <lineage>
        <taxon>Bacteria</taxon>
        <taxon>Bacillati</taxon>
        <taxon>Actinomycetota</taxon>
        <taxon>Actinomycetes</taxon>
        <taxon>Glycomycetales</taxon>
        <taxon>Glycomycetaceae</taxon>
        <taxon>Glycomyces</taxon>
    </lineage>
</organism>
<sequence>MELLLAFVFLLIGACVMYWVVRLGVRDGIADAREAEPADADEENEDDPDDD</sequence>
<evidence type="ECO:0000313" key="3">
    <source>
        <dbReference type="Proteomes" id="UP001171902"/>
    </source>
</evidence>
<dbReference type="EMBL" id="JAUEMJ010000008">
    <property type="protein sequence ID" value="MDN3242378.1"/>
    <property type="molecule type" value="Genomic_DNA"/>
</dbReference>
<protein>
    <submittedName>
        <fullName evidence="2">Uncharacterized protein</fullName>
    </submittedName>
</protein>
<feature type="transmembrane region" description="Helical" evidence="1">
    <location>
        <begin position="6"/>
        <end position="25"/>
    </location>
</feature>
<dbReference type="Proteomes" id="UP001171902">
    <property type="component" value="Unassembled WGS sequence"/>
</dbReference>
<keyword evidence="1" id="KW-0472">Membrane</keyword>